<feature type="domain" description="Insertion element IS402-like" evidence="1">
    <location>
        <begin position="92"/>
        <end position="156"/>
    </location>
</feature>
<dbReference type="eggNOG" id="COG5659">
    <property type="taxonomic scope" value="Bacteria"/>
</dbReference>
<evidence type="ECO:0000313" key="3">
    <source>
        <dbReference type="Proteomes" id="UP000003959"/>
    </source>
</evidence>
<dbReference type="PANTHER" id="PTHR30007">
    <property type="entry name" value="PHP DOMAIN PROTEIN"/>
    <property type="match status" value="1"/>
</dbReference>
<sequence length="165" mass="19598">MGESQRKNLSQIARDSVEVTYHRIHHFLTEAPWEAEQINGRRLELISKGSLKKWTTTVVVLVDYYLDFLWHFSMSRLPKIANPHRPNYPSDLSDAEWSIIEPYLPSPKGFGHPRTVNLREILNGIFYVQRTGCQWEMLPHDLPPYSTVYKYFRKWQPLWHMARDS</sequence>
<dbReference type="eggNOG" id="COG3293">
    <property type="taxonomic scope" value="Bacteria"/>
</dbReference>
<proteinExistence type="predicted"/>
<reference evidence="3" key="1">
    <citation type="journal article" date="2011" name="Proc. Natl. Acad. Sci. U.S.A.">
        <title>Genomic insights into the physiology and ecology of the marine filamentous cyanobacterium Lyngbya majuscula.</title>
        <authorList>
            <person name="Jones A.C."/>
            <person name="Monroe E.A."/>
            <person name="Podell S."/>
            <person name="Hess W.R."/>
            <person name="Klages S."/>
            <person name="Esquenazi E."/>
            <person name="Niessen S."/>
            <person name="Hoover H."/>
            <person name="Rothmann M."/>
            <person name="Lasken R.S."/>
            <person name="Yates J.R.III."/>
            <person name="Reinhardt R."/>
            <person name="Kube M."/>
            <person name="Burkart M.D."/>
            <person name="Allen E.E."/>
            <person name="Dorrestein P.C."/>
            <person name="Gerwick W.H."/>
            <person name="Gerwick L."/>
        </authorList>
    </citation>
    <scope>NUCLEOTIDE SEQUENCE [LARGE SCALE GENOMIC DNA]</scope>
    <source>
        <strain evidence="3">3L</strain>
    </source>
</reference>
<organism evidence="2 3">
    <name type="scientific">Moorena producens 3L</name>
    <dbReference type="NCBI Taxonomy" id="489825"/>
    <lineage>
        <taxon>Bacteria</taxon>
        <taxon>Bacillati</taxon>
        <taxon>Cyanobacteriota</taxon>
        <taxon>Cyanophyceae</taxon>
        <taxon>Coleofasciculales</taxon>
        <taxon>Coleofasciculaceae</taxon>
        <taxon>Moorena</taxon>
    </lineage>
</organism>
<dbReference type="InterPro" id="IPR025161">
    <property type="entry name" value="IS402-like_dom"/>
</dbReference>
<dbReference type="EMBL" id="GL890838">
    <property type="protein sequence ID" value="EGJ34359.1"/>
    <property type="molecule type" value="Genomic_DNA"/>
</dbReference>
<dbReference type="PANTHER" id="PTHR30007:SF0">
    <property type="entry name" value="TRANSPOSASE"/>
    <property type="match status" value="1"/>
</dbReference>
<dbReference type="HOGENOM" id="CLU_1608970_0_0_3"/>
<keyword evidence="3" id="KW-1185">Reference proteome</keyword>
<gene>
    <name evidence="2" type="ORF">LYNGBM3L_18030</name>
</gene>
<evidence type="ECO:0000313" key="2">
    <source>
        <dbReference type="EMBL" id="EGJ34359.1"/>
    </source>
</evidence>
<dbReference type="Pfam" id="PF13340">
    <property type="entry name" value="DUF4096"/>
    <property type="match status" value="1"/>
</dbReference>
<accession>F4XM10</accession>
<dbReference type="Proteomes" id="UP000003959">
    <property type="component" value="Unassembled WGS sequence"/>
</dbReference>
<name>F4XM10_9CYAN</name>
<dbReference type="AlphaFoldDB" id="F4XM10"/>
<evidence type="ECO:0000259" key="1">
    <source>
        <dbReference type="Pfam" id="PF13340"/>
    </source>
</evidence>
<protein>
    <recommendedName>
        <fullName evidence="1">Insertion element IS402-like domain-containing protein</fullName>
    </recommendedName>
</protein>